<dbReference type="RefSeq" id="WP_380929295.1">
    <property type="nucleotide sequence ID" value="NZ_JBHUGS010000002.1"/>
</dbReference>
<sequence>MKTLLISLAIIGGAAEAAPRPDPCRVREQAFISPAGEAFRAPPGSPAPVATWFAGADRDRDGRLTLAEMQVDAARFFATVDRDGNGEIIPDELALYERSVPELSLYDSGPPDRRRRGKQTPYGGPIGGGRYALTNVPNPIAAADLDMNRGITRAEFGAAIGRIFATIAKTRGDLALADLPATPQAAMLAECAARAAKARR</sequence>
<dbReference type="EMBL" id="JBHUGS010000002">
    <property type="protein sequence ID" value="MFD1950934.1"/>
    <property type="molecule type" value="Genomic_DNA"/>
</dbReference>
<organism evidence="2 3">
    <name type="scientific">Sphingomonas arantia</name>
    <dbReference type="NCBI Taxonomy" id="1460676"/>
    <lineage>
        <taxon>Bacteria</taxon>
        <taxon>Pseudomonadati</taxon>
        <taxon>Pseudomonadota</taxon>
        <taxon>Alphaproteobacteria</taxon>
        <taxon>Sphingomonadales</taxon>
        <taxon>Sphingomonadaceae</taxon>
        <taxon>Sphingomonas</taxon>
    </lineage>
</organism>
<dbReference type="SUPFAM" id="SSF47473">
    <property type="entry name" value="EF-hand"/>
    <property type="match status" value="1"/>
</dbReference>
<dbReference type="Gene3D" id="1.10.238.10">
    <property type="entry name" value="EF-hand"/>
    <property type="match status" value="1"/>
</dbReference>
<reference evidence="3" key="1">
    <citation type="journal article" date="2019" name="Int. J. Syst. Evol. Microbiol.">
        <title>The Global Catalogue of Microorganisms (GCM) 10K type strain sequencing project: providing services to taxonomists for standard genome sequencing and annotation.</title>
        <authorList>
            <consortium name="The Broad Institute Genomics Platform"/>
            <consortium name="The Broad Institute Genome Sequencing Center for Infectious Disease"/>
            <person name="Wu L."/>
            <person name="Ma J."/>
        </authorList>
    </citation>
    <scope>NUCLEOTIDE SEQUENCE [LARGE SCALE GENOMIC DNA]</scope>
    <source>
        <strain evidence="3">CGMCC 1.12702</strain>
    </source>
</reference>
<dbReference type="InterPro" id="IPR011992">
    <property type="entry name" value="EF-hand-dom_pair"/>
</dbReference>
<proteinExistence type="predicted"/>
<gene>
    <name evidence="2" type="ORF">ACFSGX_09165</name>
</gene>
<dbReference type="Proteomes" id="UP001597400">
    <property type="component" value="Unassembled WGS sequence"/>
</dbReference>
<comment type="caution">
    <text evidence="2">The sequence shown here is derived from an EMBL/GenBank/DDBJ whole genome shotgun (WGS) entry which is preliminary data.</text>
</comment>
<feature type="region of interest" description="Disordered" evidence="1">
    <location>
        <begin position="104"/>
        <end position="129"/>
    </location>
</feature>
<evidence type="ECO:0000313" key="2">
    <source>
        <dbReference type="EMBL" id="MFD1950934.1"/>
    </source>
</evidence>
<evidence type="ECO:0000313" key="3">
    <source>
        <dbReference type="Proteomes" id="UP001597400"/>
    </source>
</evidence>
<evidence type="ECO:0000256" key="1">
    <source>
        <dbReference type="SAM" id="MobiDB-lite"/>
    </source>
</evidence>
<accession>A0ABW4TYS4</accession>
<evidence type="ECO:0008006" key="4">
    <source>
        <dbReference type="Google" id="ProtNLM"/>
    </source>
</evidence>
<protein>
    <recommendedName>
        <fullName evidence="4">EF-hand domain-containing protein</fullName>
    </recommendedName>
</protein>
<name>A0ABW4TYS4_9SPHN</name>
<keyword evidence="3" id="KW-1185">Reference proteome</keyword>